<evidence type="ECO:0000313" key="4">
    <source>
        <dbReference type="Proteomes" id="UP001055303"/>
    </source>
</evidence>
<dbReference type="RefSeq" id="WP_144768981.1">
    <property type="nucleotide sequence ID" value="NZ_BPQI01000232.1"/>
</dbReference>
<name>A0A564G797_9HYPH</name>
<dbReference type="Proteomes" id="UP001055303">
    <property type="component" value="Unassembled WGS sequence"/>
</dbReference>
<evidence type="ECO:0008006" key="5">
    <source>
        <dbReference type="Google" id="ProtNLM"/>
    </source>
</evidence>
<reference evidence="1" key="2">
    <citation type="journal article" date="2021" name="Front. Microbiol.">
        <title>Comprehensive Comparative Genomics and Phenotyping of Methylobacterium Species.</title>
        <authorList>
            <person name="Alessa O."/>
            <person name="Ogura Y."/>
            <person name="Fujitani Y."/>
            <person name="Takami H."/>
            <person name="Hayashi T."/>
            <person name="Sahin N."/>
            <person name="Tani A."/>
        </authorList>
    </citation>
    <scope>NUCLEOTIDE SEQUENCE</scope>
    <source>
        <strain evidence="1">DSM 22415</strain>
    </source>
</reference>
<evidence type="ECO:0000313" key="2">
    <source>
        <dbReference type="EMBL" id="VUF15942.1"/>
    </source>
</evidence>
<organism evidence="2 3">
    <name type="scientific">Methylobacterium dankookense</name>
    <dbReference type="NCBI Taxonomy" id="560405"/>
    <lineage>
        <taxon>Bacteria</taxon>
        <taxon>Pseudomonadati</taxon>
        <taxon>Pseudomonadota</taxon>
        <taxon>Alphaproteobacteria</taxon>
        <taxon>Hyphomicrobiales</taxon>
        <taxon>Methylobacteriaceae</taxon>
        <taxon>Methylobacterium</taxon>
    </lineage>
</organism>
<dbReference type="AlphaFoldDB" id="A0A564G797"/>
<gene>
    <name evidence="1" type="ORF">IFDJLNFL_5546</name>
    <name evidence="2" type="ORF">MTDSW087_05691</name>
</gene>
<dbReference type="EMBL" id="BPQI01000232">
    <property type="protein sequence ID" value="GJD59617.1"/>
    <property type="molecule type" value="Genomic_DNA"/>
</dbReference>
<keyword evidence="4" id="KW-1185">Reference proteome</keyword>
<dbReference type="EMBL" id="CABFVH010000080">
    <property type="protein sequence ID" value="VUF15942.1"/>
    <property type="molecule type" value="Genomic_DNA"/>
</dbReference>
<accession>A0A564G797</accession>
<reference evidence="1" key="3">
    <citation type="submission" date="2021-08" db="EMBL/GenBank/DDBJ databases">
        <authorList>
            <person name="Tani A."/>
            <person name="Ola A."/>
            <person name="Ogura Y."/>
            <person name="Katsura K."/>
            <person name="Hayashi T."/>
        </authorList>
    </citation>
    <scope>NUCLEOTIDE SEQUENCE</scope>
    <source>
        <strain evidence="1">DSM 22415</strain>
    </source>
</reference>
<dbReference type="InterPro" id="IPR038666">
    <property type="entry name" value="SSP1_head-tail_sf"/>
</dbReference>
<evidence type="ECO:0000313" key="1">
    <source>
        <dbReference type="EMBL" id="GJD59617.1"/>
    </source>
</evidence>
<reference evidence="2 3" key="1">
    <citation type="submission" date="2019-06" db="EMBL/GenBank/DDBJ databases">
        <authorList>
            <person name="Rodrigo-Torres L."/>
            <person name="Arahal R. D."/>
            <person name="Lucena T."/>
        </authorList>
    </citation>
    <scope>NUCLEOTIDE SEQUENCE [LARGE SCALE GENOMIC DNA]</scope>
    <source>
        <strain evidence="2 3">SW08-7</strain>
    </source>
</reference>
<dbReference type="Proteomes" id="UP000401717">
    <property type="component" value="Unassembled WGS sequence"/>
</dbReference>
<protein>
    <recommendedName>
        <fullName evidence="5">Head-tail adaptor protein</fullName>
    </recommendedName>
</protein>
<evidence type="ECO:0000313" key="3">
    <source>
        <dbReference type="Proteomes" id="UP000401717"/>
    </source>
</evidence>
<dbReference type="OrthoDB" id="9917936at2"/>
<sequence length="125" mass="14038">MATAGERTCFCDILLPPPRTSLGEHDTDIANWSVWSSAWAKKVGLRGGEIALAREVQENETEDFYFAYEDVMDPLGDGTAIEAFMVIRFDNGSETGVLYDIDGIFPDETRRHEVKVRAIKKRLPV</sequence>
<dbReference type="Gene3D" id="2.40.10.270">
    <property type="entry name" value="Bacteriophage SPP1 head-tail adaptor protein"/>
    <property type="match status" value="1"/>
</dbReference>
<proteinExistence type="predicted"/>